<feature type="region of interest" description="Disordered" evidence="1">
    <location>
        <begin position="1"/>
        <end position="40"/>
    </location>
</feature>
<dbReference type="AlphaFoldDB" id="D8LDA3"/>
<evidence type="ECO:0000313" key="2">
    <source>
        <dbReference type="EMBL" id="CBN80161.1"/>
    </source>
</evidence>
<feature type="compositionally biased region" description="Polar residues" evidence="1">
    <location>
        <begin position="1"/>
        <end position="11"/>
    </location>
</feature>
<evidence type="ECO:0000256" key="1">
    <source>
        <dbReference type="SAM" id="MobiDB-lite"/>
    </source>
</evidence>
<feature type="region of interest" description="Disordered" evidence="1">
    <location>
        <begin position="426"/>
        <end position="451"/>
    </location>
</feature>
<keyword evidence="3" id="KW-1185">Reference proteome</keyword>
<dbReference type="Proteomes" id="UP000002630">
    <property type="component" value="Unassembled WGS sequence"/>
</dbReference>
<feature type="compositionally biased region" description="Basic and acidic residues" evidence="1">
    <location>
        <begin position="255"/>
        <end position="268"/>
    </location>
</feature>
<accession>D8LDA3</accession>
<sequence>MQGHSTPQPRTKSYDARQRTTAPLPRKPWRSGQGLRATNPRELERFVDSSRDGIECVGVGRESRLTARTSTATSISWDGLTLDPRPFARFDEHNTLTTGKKPAGSAGARVMVLEGHAPGGIFGRPVTGPGRMQWTVEQETSRVMAPDNPFRRATVCGGGVNVERPFFDSALAVVPKVQAVRPPTCLSRAGPQGDRALLAPEERREINDYDTKMQNAERVGRKARHQKTRLDFILKHRYPEGAIGVDSPSNPTSEVHAETRLTREKKEAASSAHASARRHRLDDIRGDPRPRFGYDPWQHPDLPAGGGIQQGVFGGVTAEGGGWGAIKQVGGNGGEHFLQTKTRKGSRQACGADVPPAGSRIGDNMTRGQQPSAMGHARSETFINILGMRQKIPKSDPRVRAQALWDEGCGRRSYNIVTGVQLPLPSVKAERPPGRLAHPSQQSLERGRNLQASLIAA</sequence>
<dbReference type="EMBL" id="FN649760">
    <property type="protein sequence ID" value="CBN80161.1"/>
    <property type="molecule type" value="Genomic_DNA"/>
</dbReference>
<evidence type="ECO:0000313" key="3">
    <source>
        <dbReference type="Proteomes" id="UP000002630"/>
    </source>
</evidence>
<proteinExistence type="predicted"/>
<reference evidence="2 3" key="1">
    <citation type="journal article" date="2010" name="Nature">
        <title>The Ectocarpus genome and the independent evolution of multicellularity in brown algae.</title>
        <authorList>
            <person name="Cock J.M."/>
            <person name="Sterck L."/>
            <person name="Rouze P."/>
            <person name="Scornet D."/>
            <person name="Allen A.E."/>
            <person name="Amoutzias G."/>
            <person name="Anthouard V."/>
            <person name="Artiguenave F."/>
            <person name="Aury J.M."/>
            <person name="Badger J.H."/>
            <person name="Beszteri B."/>
            <person name="Billiau K."/>
            <person name="Bonnet E."/>
            <person name="Bothwell J.H."/>
            <person name="Bowler C."/>
            <person name="Boyen C."/>
            <person name="Brownlee C."/>
            <person name="Carrano C.J."/>
            <person name="Charrier B."/>
            <person name="Cho G.Y."/>
            <person name="Coelho S.M."/>
            <person name="Collen J."/>
            <person name="Corre E."/>
            <person name="Da Silva C."/>
            <person name="Delage L."/>
            <person name="Delaroque N."/>
            <person name="Dittami S.M."/>
            <person name="Doulbeau S."/>
            <person name="Elias M."/>
            <person name="Farnham G."/>
            <person name="Gachon C.M."/>
            <person name="Gschloessl B."/>
            <person name="Heesch S."/>
            <person name="Jabbari K."/>
            <person name="Jubin C."/>
            <person name="Kawai H."/>
            <person name="Kimura K."/>
            <person name="Kloareg B."/>
            <person name="Kupper F.C."/>
            <person name="Lang D."/>
            <person name="Le Bail A."/>
            <person name="Leblanc C."/>
            <person name="Lerouge P."/>
            <person name="Lohr M."/>
            <person name="Lopez P.J."/>
            <person name="Martens C."/>
            <person name="Maumus F."/>
            <person name="Michel G."/>
            <person name="Miranda-Saavedra D."/>
            <person name="Morales J."/>
            <person name="Moreau H."/>
            <person name="Motomura T."/>
            <person name="Nagasato C."/>
            <person name="Napoli C.A."/>
            <person name="Nelson D.R."/>
            <person name="Nyvall-Collen P."/>
            <person name="Peters A.F."/>
            <person name="Pommier C."/>
            <person name="Potin P."/>
            <person name="Poulain J."/>
            <person name="Quesneville H."/>
            <person name="Read B."/>
            <person name="Rensing S.A."/>
            <person name="Ritter A."/>
            <person name="Rousvoal S."/>
            <person name="Samanta M."/>
            <person name="Samson G."/>
            <person name="Schroeder D.C."/>
            <person name="Segurens B."/>
            <person name="Strittmatter M."/>
            <person name="Tonon T."/>
            <person name="Tregear J.W."/>
            <person name="Valentin K."/>
            <person name="von Dassow P."/>
            <person name="Yamagishi T."/>
            <person name="Van de Peer Y."/>
            <person name="Wincker P."/>
        </authorList>
    </citation>
    <scope>NUCLEOTIDE SEQUENCE [LARGE SCALE GENOMIC DNA]</scope>
    <source>
        <strain evidence="3">Ec32 / CCAP1310/4</strain>
    </source>
</reference>
<protein>
    <submittedName>
        <fullName evidence="2">Uncharacterized protein</fullName>
    </submittedName>
</protein>
<gene>
    <name evidence="2" type="ORF">Esi_0116_0028</name>
</gene>
<organism evidence="2 3">
    <name type="scientific">Ectocarpus siliculosus</name>
    <name type="common">Brown alga</name>
    <name type="synonym">Conferva siliculosa</name>
    <dbReference type="NCBI Taxonomy" id="2880"/>
    <lineage>
        <taxon>Eukaryota</taxon>
        <taxon>Sar</taxon>
        <taxon>Stramenopiles</taxon>
        <taxon>Ochrophyta</taxon>
        <taxon>PX clade</taxon>
        <taxon>Phaeophyceae</taxon>
        <taxon>Ectocarpales</taxon>
        <taxon>Ectocarpaceae</taxon>
        <taxon>Ectocarpus</taxon>
    </lineage>
</organism>
<dbReference type="InParanoid" id="D8LDA3"/>
<dbReference type="OrthoDB" id="417983at2759"/>
<feature type="region of interest" description="Disordered" evidence="1">
    <location>
        <begin position="242"/>
        <end position="288"/>
    </location>
</feature>
<name>D8LDA3_ECTSI</name>
<feature type="region of interest" description="Disordered" evidence="1">
    <location>
        <begin position="341"/>
        <end position="376"/>
    </location>
</feature>